<comment type="caution">
    <text evidence="2">The sequence shown here is derived from an EMBL/GenBank/DDBJ whole genome shotgun (WGS) entry which is preliminary data.</text>
</comment>
<gene>
    <name evidence="2" type="ORF">DFQ01_105266</name>
</gene>
<proteinExistence type="predicted"/>
<feature type="domain" description="Uracil-DNA glycosylase-like" evidence="1">
    <location>
        <begin position="8"/>
        <end position="161"/>
    </location>
</feature>
<dbReference type="Gene3D" id="3.40.470.10">
    <property type="entry name" value="Uracil-DNA glycosylase-like domain"/>
    <property type="match status" value="1"/>
</dbReference>
<reference evidence="2 3" key="1">
    <citation type="submission" date="2018-05" db="EMBL/GenBank/DDBJ databases">
        <title>Genomic Encyclopedia of Type Strains, Phase III (KMG-III): the genomes of soil and plant-associated and newly described type strains.</title>
        <authorList>
            <person name="Whitman W."/>
        </authorList>
    </citation>
    <scope>NUCLEOTIDE SEQUENCE [LARGE SCALE GENOMIC DNA]</scope>
    <source>
        <strain evidence="2 3">CECT 5696</strain>
    </source>
</reference>
<dbReference type="InterPro" id="IPR036895">
    <property type="entry name" value="Uracil-DNA_glycosylase-like_sf"/>
</dbReference>
<dbReference type="EMBL" id="QGTQ01000005">
    <property type="protein sequence ID" value="PWW05281.1"/>
    <property type="molecule type" value="Genomic_DNA"/>
</dbReference>
<dbReference type="SMART" id="SM00986">
    <property type="entry name" value="UDG"/>
    <property type="match status" value="1"/>
</dbReference>
<dbReference type="OrthoDB" id="9799921at2"/>
<accession>A0A2V2YWE2</accession>
<evidence type="ECO:0000259" key="1">
    <source>
        <dbReference type="SMART" id="SM00986"/>
    </source>
</evidence>
<dbReference type="Proteomes" id="UP000246635">
    <property type="component" value="Unassembled WGS sequence"/>
</dbReference>
<name>A0A2V2YWE2_9BACL</name>
<dbReference type="Pfam" id="PF03167">
    <property type="entry name" value="UDG"/>
    <property type="match status" value="1"/>
</dbReference>
<dbReference type="NCBIfam" id="TIGR04274">
    <property type="entry name" value="hypoxanDNAglyco"/>
    <property type="match status" value="1"/>
</dbReference>
<evidence type="ECO:0000313" key="3">
    <source>
        <dbReference type="Proteomes" id="UP000246635"/>
    </source>
</evidence>
<dbReference type="SUPFAM" id="SSF52141">
    <property type="entry name" value="Uracil-DNA glycosylase-like"/>
    <property type="match status" value="1"/>
</dbReference>
<organism evidence="2 3">
    <name type="scientific">Paenibacillus cellulosilyticus</name>
    <dbReference type="NCBI Taxonomy" id="375489"/>
    <lineage>
        <taxon>Bacteria</taxon>
        <taxon>Bacillati</taxon>
        <taxon>Bacillota</taxon>
        <taxon>Bacilli</taxon>
        <taxon>Bacillales</taxon>
        <taxon>Paenibacillaceae</taxon>
        <taxon>Paenibacillus</taxon>
    </lineage>
</organism>
<evidence type="ECO:0000313" key="2">
    <source>
        <dbReference type="EMBL" id="PWW05281.1"/>
    </source>
</evidence>
<sequence>MTTVHSFEPVVDERSSVLVLGSMPGVPSLTVNEYYGNPRNYFWRVLYGLHELPVDEEYEARLAFALDHHVAIWDVLKSCTREGSLDANIRDEVVNDIPGLLRRYPNIRAIALNGTKAHDTFKRHFGKAKEVADVVCLKLPSTSPVPTKTMRNLDDRLNAWRVIEPYLQNPTNRI</sequence>
<protein>
    <submittedName>
        <fullName evidence="2">G/U mismatch-specific uracil-DNA glycosylase</fullName>
    </submittedName>
</protein>
<keyword evidence="3" id="KW-1185">Reference proteome</keyword>
<dbReference type="CDD" id="cd10032">
    <property type="entry name" value="UDG-F6_HDG"/>
    <property type="match status" value="1"/>
</dbReference>
<dbReference type="RefSeq" id="WP_110043804.1">
    <property type="nucleotide sequence ID" value="NZ_CP054612.1"/>
</dbReference>
<dbReference type="AlphaFoldDB" id="A0A2V2YWE2"/>
<dbReference type="InterPro" id="IPR005122">
    <property type="entry name" value="Uracil-DNA_glycosylase-like"/>
</dbReference>
<dbReference type="InterPro" id="IPR026353">
    <property type="entry name" value="Hypoxan-DNA_Glyclase"/>
</dbReference>
<dbReference type="SMART" id="SM00987">
    <property type="entry name" value="UreE_C"/>
    <property type="match status" value="1"/>
</dbReference>